<sequence>MDGGSDELETAPSLPLSGNSLPATPPVPSELPIIAQRNGSEFDETTDRFVRHGPYRLYHLYMGDSRIYIVPGLKHLHIGGSVMKAMNLVHKHWPSIKYVYYLQHDFYFTKPIDHKALVGEMDRNDKINYIRFPKRHAGISKSCGDAQQVFYNRTTILENRTEQLVLYPTSDYSDNNHLVRLKWNMDVIASLIKLNRAPEDPLQSRANNGCRNVGRPDDIHGLVGESAGGVIHLIGCPLSRACPLRLVGLNMSDTDTAAVGYILLDSCQLVVDLNGCNLDTNSVYNVWHDVRLRSNSLNDPPPDDSFANDLVLIPDSDSIPSGLTNAYNVFPFSGNVDEIAVRRKKRKIDSENAPGGRKSDASLLIGLAMSLNRQADAYDESRPCLDEEVNLRSLRASRFQVMLFKSAPRNSIGGVAGNEGKSSNSRVAADHILPPNEQS</sequence>
<organism evidence="2 3">
    <name type="scientific">Thalassiosira oceanica</name>
    <name type="common">Marine diatom</name>
    <dbReference type="NCBI Taxonomy" id="159749"/>
    <lineage>
        <taxon>Eukaryota</taxon>
        <taxon>Sar</taxon>
        <taxon>Stramenopiles</taxon>
        <taxon>Ochrophyta</taxon>
        <taxon>Bacillariophyta</taxon>
        <taxon>Coscinodiscophyceae</taxon>
        <taxon>Thalassiosirophycidae</taxon>
        <taxon>Thalassiosirales</taxon>
        <taxon>Thalassiosiraceae</taxon>
        <taxon>Thalassiosira</taxon>
    </lineage>
</organism>
<gene>
    <name evidence="2" type="ORF">THAOC_05546</name>
</gene>
<dbReference type="EMBL" id="AGNL01005166">
    <property type="protein sequence ID" value="EJK72878.1"/>
    <property type="molecule type" value="Genomic_DNA"/>
</dbReference>
<keyword evidence="3" id="KW-1185">Reference proteome</keyword>
<evidence type="ECO:0000313" key="3">
    <source>
        <dbReference type="Proteomes" id="UP000266841"/>
    </source>
</evidence>
<proteinExistence type="predicted"/>
<name>K0T2L3_THAOC</name>
<accession>K0T2L3</accession>
<feature type="non-terminal residue" evidence="2">
    <location>
        <position position="439"/>
    </location>
</feature>
<protein>
    <submittedName>
        <fullName evidence="2">Uncharacterized protein</fullName>
    </submittedName>
</protein>
<reference evidence="2 3" key="1">
    <citation type="journal article" date="2012" name="Genome Biol.">
        <title>Genome and low-iron response of an oceanic diatom adapted to chronic iron limitation.</title>
        <authorList>
            <person name="Lommer M."/>
            <person name="Specht M."/>
            <person name="Roy A.S."/>
            <person name="Kraemer L."/>
            <person name="Andreson R."/>
            <person name="Gutowska M.A."/>
            <person name="Wolf J."/>
            <person name="Bergner S.V."/>
            <person name="Schilhabel M.B."/>
            <person name="Klostermeier U.C."/>
            <person name="Beiko R.G."/>
            <person name="Rosenstiel P."/>
            <person name="Hippler M."/>
            <person name="Laroche J."/>
        </authorList>
    </citation>
    <scope>NUCLEOTIDE SEQUENCE [LARGE SCALE GENOMIC DNA]</scope>
    <source>
        <strain evidence="2 3">CCMP1005</strain>
    </source>
</reference>
<dbReference type="eggNOG" id="ENOG502SWB1">
    <property type="taxonomic scope" value="Eukaryota"/>
</dbReference>
<evidence type="ECO:0000313" key="2">
    <source>
        <dbReference type="EMBL" id="EJK72878.1"/>
    </source>
</evidence>
<feature type="region of interest" description="Disordered" evidence="1">
    <location>
        <begin position="1"/>
        <end position="29"/>
    </location>
</feature>
<evidence type="ECO:0000256" key="1">
    <source>
        <dbReference type="SAM" id="MobiDB-lite"/>
    </source>
</evidence>
<feature type="region of interest" description="Disordered" evidence="1">
    <location>
        <begin position="412"/>
        <end position="439"/>
    </location>
</feature>
<comment type="caution">
    <text evidence="2">The sequence shown here is derived from an EMBL/GenBank/DDBJ whole genome shotgun (WGS) entry which is preliminary data.</text>
</comment>
<dbReference type="Proteomes" id="UP000266841">
    <property type="component" value="Unassembled WGS sequence"/>
</dbReference>
<dbReference type="AlphaFoldDB" id="K0T2L3"/>
<dbReference type="OrthoDB" id="414322at2759"/>